<evidence type="ECO:0008006" key="4">
    <source>
        <dbReference type="Google" id="ProtNLM"/>
    </source>
</evidence>
<organism evidence="2 3">
    <name type="scientific">Pisum sativum</name>
    <name type="common">Garden pea</name>
    <name type="synonym">Lathyrus oleraceus</name>
    <dbReference type="NCBI Taxonomy" id="3888"/>
    <lineage>
        <taxon>Eukaryota</taxon>
        <taxon>Viridiplantae</taxon>
        <taxon>Streptophyta</taxon>
        <taxon>Embryophyta</taxon>
        <taxon>Tracheophyta</taxon>
        <taxon>Spermatophyta</taxon>
        <taxon>Magnoliopsida</taxon>
        <taxon>eudicotyledons</taxon>
        <taxon>Gunneridae</taxon>
        <taxon>Pentapetalae</taxon>
        <taxon>rosids</taxon>
        <taxon>fabids</taxon>
        <taxon>Fabales</taxon>
        <taxon>Fabaceae</taxon>
        <taxon>Papilionoideae</taxon>
        <taxon>50 kb inversion clade</taxon>
        <taxon>NPAAA clade</taxon>
        <taxon>Hologalegina</taxon>
        <taxon>IRL clade</taxon>
        <taxon>Fabeae</taxon>
        <taxon>Lathyrus</taxon>
    </lineage>
</organism>
<accession>A0A9D5BF41</accession>
<dbReference type="PANTHER" id="PTHR13833">
    <property type="match status" value="1"/>
</dbReference>
<protein>
    <recommendedName>
        <fullName evidence="4">NHL repeat-containing protein</fullName>
    </recommendedName>
</protein>
<dbReference type="SUPFAM" id="SSF63829">
    <property type="entry name" value="Calcium-dependent phosphotriesterase"/>
    <property type="match status" value="1"/>
</dbReference>
<dbReference type="EMBL" id="JAMSHJ010000001">
    <property type="protein sequence ID" value="KAI5442469.1"/>
    <property type="molecule type" value="Genomic_DNA"/>
</dbReference>
<evidence type="ECO:0000256" key="1">
    <source>
        <dbReference type="SAM" id="SignalP"/>
    </source>
</evidence>
<evidence type="ECO:0000313" key="3">
    <source>
        <dbReference type="Proteomes" id="UP001058974"/>
    </source>
</evidence>
<dbReference type="AlphaFoldDB" id="A0A9D5BF41"/>
<dbReference type="PANTHER" id="PTHR13833:SF78">
    <property type="entry name" value="POTASSIUM TRANSPORTER"/>
    <property type="match status" value="1"/>
</dbReference>
<dbReference type="InterPro" id="IPR011042">
    <property type="entry name" value="6-blade_b-propeller_TolB-like"/>
</dbReference>
<dbReference type="Proteomes" id="UP001058974">
    <property type="component" value="Chromosome 1"/>
</dbReference>
<keyword evidence="3" id="KW-1185">Reference proteome</keyword>
<feature type="signal peptide" evidence="1">
    <location>
        <begin position="1"/>
        <end position="24"/>
    </location>
</feature>
<proteinExistence type="predicted"/>
<name>A0A9D5BF41_PEA</name>
<gene>
    <name evidence="2" type="ORF">KIW84_011511</name>
</gene>
<sequence>MTKNYFMFLFVFVALLSLLSQTSATSPPAKIVTGVVSNVVSSLLKWIWSQSQKSKPKVTVQHSRSMVKFESGYNVETIFDGSKLGIEPYSIEISSDGEFLILDSENSNVYKISSPMSRYSKPKLLAGSSEGYIGHIDGRARDARLNHPKGLTVDDSGNVYIAD</sequence>
<feature type="chain" id="PRO_5038403611" description="NHL repeat-containing protein" evidence="1">
    <location>
        <begin position="25"/>
        <end position="163"/>
    </location>
</feature>
<feature type="non-terminal residue" evidence="2">
    <location>
        <position position="163"/>
    </location>
</feature>
<dbReference type="Gene3D" id="2.120.10.30">
    <property type="entry name" value="TolB, C-terminal domain"/>
    <property type="match status" value="1"/>
</dbReference>
<comment type="caution">
    <text evidence="2">The sequence shown here is derived from an EMBL/GenBank/DDBJ whole genome shotgun (WGS) entry which is preliminary data.</text>
</comment>
<evidence type="ECO:0000313" key="2">
    <source>
        <dbReference type="EMBL" id="KAI5442469.1"/>
    </source>
</evidence>
<keyword evidence="1" id="KW-0732">Signal</keyword>
<reference evidence="2 3" key="1">
    <citation type="journal article" date="2022" name="Nat. Genet.">
        <title>Improved pea reference genome and pan-genome highlight genomic features and evolutionary characteristics.</title>
        <authorList>
            <person name="Yang T."/>
            <person name="Liu R."/>
            <person name="Luo Y."/>
            <person name="Hu S."/>
            <person name="Wang D."/>
            <person name="Wang C."/>
            <person name="Pandey M.K."/>
            <person name="Ge S."/>
            <person name="Xu Q."/>
            <person name="Li N."/>
            <person name="Li G."/>
            <person name="Huang Y."/>
            <person name="Saxena R.K."/>
            <person name="Ji Y."/>
            <person name="Li M."/>
            <person name="Yan X."/>
            <person name="He Y."/>
            <person name="Liu Y."/>
            <person name="Wang X."/>
            <person name="Xiang C."/>
            <person name="Varshney R.K."/>
            <person name="Ding H."/>
            <person name="Gao S."/>
            <person name="Zong X."/>
        </authorList>
    </citation>
    <scope>NUCLEOTIDE SEQUENCE [LARGE SCALE GENOMIC DNA]</scope>
    <source>
        <strain evidence="2 3">cv. Zhongwan 6</strain>
    </source>
</reference>
<dbReference type="Gramene" id="Psat01G0151100-T5">
    <property type="protein sequence ID" value="KAI5442469.1"/>
    <property type="gene ID" value="KIW84_011511"/>
</dbReference>